<organism evidence="1 2">
    <name type="scientific">Tateyamaria omphalii</name>
    <dbReference type="NCBI Taxonomy" id="299262"/>
    <lineage>
        <taxon>Bacteria</taxon>
        <taxon>Pseudomonadati</taxon>
        <taxon>Pseudomonadota</taxon>
        <taxon>Alphaproteobacteria</taxon>
        <taxon>Rhodobacterales</taxon>
        <taxon>Roseobacteraceae</taxon>
        <taxon>Tateyamaria</taxon>
    </lineage>
</organism>
<protein>
    <recommendedName>
        <fullName evidence="3">Pyruvate/2-oxoglutarate dehydrogenase complex, dihydrolipoamide acyltransferase (E2) component</fullName>
    </recommendedName>
</protein>
<dbReference type="OrthoDB" id="7876689at2"/>
<dbReference type="PROSITE" id="PS51257">
    <property type="entry name" value="PROKAR_LIPOPROTEIN"/>
    <property type="match status" value="1"/>
</dbReference>
<dbReference type="KEGG" id="tom:BWR18_18050"/>
<dbReference type="Proteomes" id="UP000186336">
    <property type="component" value="Chromosome"/>
</dbReference>
<keyword evidence="2" id="KW-1185">Reference proteome</keyword>
<evidence type="ECO:0008006" key="3">
    <source>
        <dbReference type="Google" id="ProtNLM"/>
    </source>
</evidence>
<dbReference type="EMBL" id="CP019312">
    <property type="protein sequence ID" value="APX13372.1"/>
    <property type="molecule type" value="Genomic_DNA"/>
</dbReference>
<gene>
    <name evidence="1" type="ORF">BWR18_18050</name>
</gene>
<dbReference type="RefSeq" id="WP_076629806.1">
    <property type="nucleotide sequence ID" value="NZ_CP019312.1"/>
</dbReference>
<proteinExistence type="predicted"/>
<name>A0A1P8MZG2_9RHOB</name>
<sequence length="173" mass="18984">MRLIACAMIAVTFLAACENQGLRQITSRGDGPDEFIVVPAKPLEQPESFAALPQPTPGGFNRTDQRPLEDSVAALGGQRSSPNAAVPGSDGALVNHASRFGRDASIRATLAAADEEFRRRQSRLTQIRIVREDIYNQAYRRQALDPVQTARQFQRAGIPTPLAPPRNVRRGRR</sequence>
<dbReference type="AlphaFoldDB" id="A0A1P8MZG2"/>
<evidence type="ECO:0000313" key="1">
    <source>
        <dbReference type="EMBL" id="APX13372.1"/>
    </source>
</evidence>
<dbReference type="Pfam" id="PF11233">
    <property type="entry name" value="DUF3035"/>
    <property type="match status" value="1"/>
</dbReference>
<evidence type="ECO:0000313" key="2">
    <source>
        <dbReference type="Proteomes" id="UP000186336"/>
    </source>
</evidence>
<accession>A0A1P8MZG2</accession>
<dbReference type="InterPro" id="IPR021395">
    <property type="entry name" value="DUF3035"/>
</dbReference>
<reference evidence="1 2" key="1">
    <citation type="submission" date="2017-01" db="EMBL/GenBank/DDBJ databases">
        <title>Complete genome of Tateyamaria omphalii DOK1-4 isolated from seawater in Dokdo.</title>
        <authorList>
            <person name="Kim J.H."/>
            <person name="Chi W.-J."/>
        </authorList>
    </citation>
    <scope>NUCLEOTIDE SEQUENCE [LARGE SCALE GENOMIC DNA]</scope>
    <source>
        <strain evidence="1 2">DOK1-4</strain>
    </source>
</reference>
<dbReference type="STRING" id="299262.BWR18_18050"/>